<keyword evidence="2" id="KW-1003">Cell membrane</keyword>
<feature type="transmembrane region" description="Helical" evidence="6">
    <location>
        <begin position="224"/>
        <end position="245"/>
    </location>
</feature>
<evidence type="ECO:0000256" key="2">
    <source>
        <dbReference type="ARBA" id="ARBA00022475"/>
    </source>
</evidence>
<comment type="caution">
    <text evidence="7">The sequence shown here is derived from an EMBL/GenBank/DDBJ whole genome shotgun (WGS) entry which is preliminary data.</text>
</comment>
<accession>A0A8J4ELK5</accession>
<organism evidence="7 8">
    <name type="scientific">Actinocatenispora comari</name>
    <dbReference type="NCBI Taxonomy" id="2807577"/>
    <lineage>
        <taxon>Bacteria</taxon>
        <taxon>Bacillati</taxon>
        <taxon>Actinomycetota</taxon>
        <taxon>Actinomycetes</taxon>
        <taxon>Micromonosporales</taxon>
        <taxon>Micromonosporaceae</taxon>
        <taxon>Actinocatenispora</taxon>
    </lineage>
</organism>
<evidence type="ECO:0000256" key="6">
    <source>
        <dbReference type="SAM" id="Phobius"/>
    </source>
</evidence>
<evidence type="ECO:0008006" key="9">
    <source>
        <dbReference type="Google" id="ProtNLM"/>
    </source>
</evidence>
<evidence type="ECO:0000256" key="4">
    <source>
        <dbReference type="ARBA" id="ARBA00022989"/>
    </source>
</evidence>
<dbReference type="AlphaFoldDB" id="A0A8J4ELK5"/>
<feature type="transmembrane region" description="Helical" evidence="6">
    <location>
        <begin position="107"/>
        <end position="127"/>
    </location>
</feature>
<evidence type="ECO:0000256" key="1">
    <source>
        <dbReference type="ARBA" id="ARBA00004651"/>
    </source>
</evidence>
<feature type="transmembrane region" description="Helical" evidence="6">
    <location>
        <begin position="257"/>
        <end position="285"/>
    </location>
</feature>
<proteinExistence type="predicted"/>
<dbReference type="PANTHER" id="PTHR30213:SF0">
    <property type="entry name" value="UPF0761 MEMBRANE PROTEIN YIHY"/>
    <property type="match status" value="1"/>
</dbReference>
<gene>
    <name evidence="7" type="ORF">NUM_31470</name>
</gene>
<dbReference type="EMBL" id="BOPO01000053">
    <property type="protein sequence ID" value="GIL27893.1"/>
    <property type="molecule type" value="Genomic_DNA"/>
</dbReference>
<evidence type="ECO:0000313" key="7">
    <source>
        <dbReference type="EMBL" id="GIL27893.1"/>
    </source>
</evidence>
<dbReference type="Proteomes" id="UP000614996">
    <property type="component" value="Unassembled WGS sequence"/>
</dbReference>
<feature type="transmembrane region" description="Helical" evidence="6">
    <location>
        <begin position="37"/>
        <end position="59"/>
    </location>
</feature>
<comment type="subcellular location">
    <subcellularLocation>
        <location evidence="1">Cell membrane</location>
        <topology evidence="1">Multi-pass membrane protein</topology>
    </subcellularLocation>
</comment>
<keyword evidence="8" id="KW-1185">Reference proteome</keyword>
<keyword evidence="5 6" id="KW-0472">Membrane</keyword>
<feature type="transmembrane region" description="Helical" evidence="6">
    <location>
        <begin position="189"/>
        <end position="212"/>
    </location>
</feature>
<dbReference type="GO" id="GO:0005886">
    <property type="term" value="C:plasma membrane"/>
    <property type="evidence" value="ECO:0007669"/>
    <property type="project" value="UniProtKB-SubCell"/>
</dbReference>
<keyword evidence="3 6" id="KW-0812">Transmembrane</keyword>
<protein>
    <recommendedName>
        <fullName evidence="9">YihY/virulence factor BrkB family protein</fullName>
    </recommendedName>
</protein>
<dbReference type="Pfam" id="PF03631">
    <property type="entry name" value="Virul_fac_BrkB"/>
    <property type="match status" value="1"/>
</dbReference>
<feature type="transmembrane region" description="Helical" evidence="6">
    <location>
        <begin position="147"/>
        <end position="169"/>
    </location>
</feature>
<dbReference type="PANTHER" id="PTHR30213">
    <property type="entry name" value="INNER MEMBRANE PROTEIN YHJD"/>
    <property type="match status" value="1"/>
</dbReference>
<keyword evidence="4 6" id="KW-1133">Transmembrane helix</keyword>
<reference evidence="8" key="1">
    <citation type="journal article" date="2021" name="Int. J. Syst. Evol. Microbiol.">
        <title>Actinocatenispora comari sp. nov., an endophytic actinomycete isolated from aerial parts of Comarum salesowianum.</title>
        <authorList>
            <person name="Oyunbileg N."/>
            <person name="Iizaka Y."/>
            <person name="Hamada M."/>
            <person name="Davaapurev B.O."/>
            <person name="Fukumoto A."/>
            <person name="Tsetseg B."/>
            <person name="Kato F."/>
            <person name="Tamura T."/>
            <person name="Batkhuu J."/>
            <person name="Anzai Y."/>
        </authorList>
    </citation>
    <scope>NUCLEOTIDE SEQUENCE [LARGE SCALE GENOMIC DNA]</scope>
    <source>
        <strain evidence="8">NUM-2625</strain>
    </source>
</reference>
<evidence type="ECO:0000313" key="8">
    <source>
        <dbReference type="Proteomes" id="UP000614996"/>
    </source>
</evidence>
<sequence>MAVPSRVGTALRTIGTVGARTVLAAWRQDPFTKAAAGAFWLTLSLPPLLLGLLGCVGYLGDVLGSPLVEQLRTRLLALSDTVFTHQVQADLIAPTITDTLTHGRGEVASVGFVLSLWAGSSGISSLVDAITAAHHQQAIRNVVWQRVFALLLYLGGLVVAVVALPVLALGPDLVGDLIPQQWQHETARLISWFWYVVAALVLVAALTTLYTLAPPHKLPWRRGLPGAVAGVLLFVGAVVGIRIYLGWISSTGYTYGALAAPIGFLLVAFVVGLAVVLGAHLNVVVQQLWPARPARWWRRLRLLPRRIRSR</sequence>
<name>A0A8J4ELK5_9ACTN</name>
<dbReference type="PIRSF" id="PIRSF035875">
    <property type="entry name" value="RNase_BN"/>
    <property type="match status" value="1"/>
</dbReference>
<dbReference type="InterPro" id="IPR017039">
    <property type="entry name" value="Virul_fac_BrkB"/>
</dbReference>
<evidence type="ECO:0000256" key="5">
    <source>
        <dbReference type="ARBA" id="ARBA00023136"/>
    </source>
</evidence>
<evidence type="ECO:0000256" key="3">
    <source>
        <dbReference type="ARBA" id="ARBA00022692"/>
    </source>
</evidence>